<comment type="caution">
    <text evidence="2">The sequence shown here is derived from an EMBL/GenBank/DDBJ whole genome shotgun (WGS) entry which is preliminary data.</text>
</comment>
<organism evidence="2 3">
    <name type="scientific">Robertmurraya beringensis</name>
    <dbReference type="NCBI Taxonomy" id="641660"/>
    <lineage>
        <taxon>Bacteria</taxon>
        <taxon>Bacillati</taxon>
        <taxon>Bacillota</taxon>
        <taxon>Bacilli</taxon>
        <taxon>Bacillales</taxon>
        <taxon>Bacillaceae</taxon>
        <taxon>Robertmurraya</taxon>
    </lineage>
</organism>
<accession>A0ABV6KM70</accession>
<keyword evidence="3" id="KW-1185">Reference proteome</keyword>
<protein>
    <submittedName>
        <fullName evidence="2">VrrA/YqfQ family protein</fullName>
    </submittedName>
</protein>
<reference evidence="2 3" key="1">
    <citation type="submission" date="2024-09" db="EMBL/GenBank/DDBJ databases">
        <authorList>
            <person name="Sun Q."/>
            <person name="Mori K."/>
        </authorList>
    </citation>
    <scope>NUCLEOTIDE SEQUENCE [LARGE SCALE GENOMIC DNA]</scope>
    <source>
        <strain evidence="2 3">CGMCC 1.9126</strain>
    </source>
</reference>
<dbReference type="RefSeq" id="WP_340904655.1">
    <property type="nucleotide sequence ID" value="NZ_JBHLUU010000015.1"/>
</dbReference>
<evidence type="ECO:0000313" key="3">
    <source>
        <dbReference type="Proteomes" id="UP001589738"/>
    </source>
</evidence>
<evidence type="ECO:0000313" key="2">
    <source>
        <dbReference type="EMBL" id="MFC0474417.1"/>
    </source>
</evidence>
<proteinExistence type="predicted"/>
<dbReference type="Pfam" id="PF14181">
    <property type="entry name" value="YqfQ"/>
    <property type="match status" value="1"/>
</dbReference>
<sequence>MPPRQPFPMRGGMPQPMLGFGRNQMRPMMPPARMGNMGMNRVPMGGNAPRGMRGGARNSGGGLLAKLLGKGKSQGSQAGMQMFGNASRSAAPAAGGGLLKSLTDPTAITGFLNNTQRVLNTAQQIGPMVQQYGPIVKNLPAMWKLYRGLNAASTDEETNKDDGGVESTVTEPKPETKRKRTNPVSTENDTHSVEIEEIVPKRLQGKSVPKIYV</sequence>
<dbReference type="InterPro" id="IPR025571">
    <property type="entry name" value="YqfQ"/>
</dbReference>
<feature type="region of interest" description="Disordered" evidence="1">
    <location>
        <begin position="154"/>
        <end position="195"/>
    </location>
</feature>
<evidence type="ECO:0000256" key="1">
    <source>
        <dbReference type="SAM" id="MobiDB-lite"/>
    </source>
</evidence>
<gene>
    <name evidence="2" type="primary">vrrA</name>
    <name evidence="2" type="ORF">ACFFHF_03780</name>
</gene>
<dbReference type="EMBL" id="JBHLUU010000015">
    <property type="protein sequence ID" value="MFC0474417.1"/>
    <property type="molecule type" value="Genomic_DNA"/>
</dbReference>
<name>A0ABV6KM70_9BACI</name>
<dbReference type="Proteomes" id="UP001589738">
    <property type="component" value="Unassembled WGS sequence"/>
</dbReference>